<proteinExistence type="predicted"/>
<name>A0A0L0N3E2_TOLOC</name>
<reference evidence="2 3" key="1">
    <citation type="journal article" date="2015" name="BMC Genomics">
        <title>The genome of the truffle-parasite Tolypocladium ophioglossoides and the evolution of antifungal peptaibiotics.</title>
        <authorList>
            <person name="Quandt C.A."/>
            <person name="Bushley K.E."/>
            <person name="Spatafora J.W."/>
        </authorList>
    </citation>
    <scope>NUCLEOTIDE SEQUENCE [LARGE SCALE GENOMIC DNA]</scope>
    <source>
        <strain evidence="2 3">CBS 100239</strain>
    </source>
</reference>
<comment type="caution">
    <text evidence="2">The sequence shown here is derived from an EMBL/GenBank/DDBJ whole genome shotgun (WGS) entry which is preliminary data.</text>
</comment>
<dbReference type="Pfam" id="PF11917">
    <property type="entry name" value="DUF3435"/>
    <property type="match status" value="1"/>
</dbReference>
<organism evidence="2 3">
    <name type="scientific">Tolypocladium ophioglossoides (strain CBS 100239)</name>
    <name type="common">Snaketongue truffleclub</name>
    <name type="synonym">Elaphocordyceps ophioglossoides</name>
    <dbReference type="NCBI Taxonomy" id="1163406"/>
    <lineage>
        <taxon>Eukaryota</taxon>
        <taxon>Fungi</taxon>
        <taxon>Dikarya</taxon>
        <taxon>Ascomycota</taxon>
        <taxon>Pezizomycotina</taxon>
        <taxon>Sordariomycetes</taxon>
        <taxon>Hypocreomycetidae</taxon>
        <taxon>Hypocreales</taxon>
        <taxon>Ophiocordycipitaceae</taxon>
        <taxon>Tolypocladium</taxon>
    </lineage>
</organism>
<evidence type="ECO:0000313" key="3">
    <source>
        <dbReference type="Proteomes" id="UP000036947"/>
    </source>
</evidence>
<dbReference type="Proteomes" id="UP000036947">
    <property type="component" value="Unassembled WGS sequence"/>
</dbReference>
<keyword evidence="3" id="KW-1185">Reference proteome</keyword>
<accession>A0A0L0N3E2</accession>
<dbReference type="AlphaFoldDB" id="A0A0L0N3E2"/>
<dbReference type="InterPro" id="IPR021842">
    <property type="entry name" value="DUF3435"/>
</dbReference>
<protein>
    <submittedName>
        <fullName evidence="2">Uncharacterized protein</fullName>
    </submittedName>
</protein>
<dbReference type="STRING" id="1163406.A0A0L0N3E2"/>
<sequence length="121" mass="13585">MKITVLEPPFFSTRLTSSGSEAWAKRPDEGESLHDDGRSQGTIRGNTEPDEEIVRAREFRILAVLFFLLPAPAGSRPTSILWRRFGDIRVALLRDLDGGPLKLLIRLTLEFTKTYLGTKDA</sequence>
<evidence type="ECO:0000313" key="2">
    <source>
        <dbReference type="EMBL" id="KND88648.1"/>
    </source>
</evidence>
<feature type="region of interest" description="Disordered" evidence="1">
    <location>
        <begin position="21"/>
        <end position="49"/>
    </location>
</feature>
<evidence type="ECO:0000256" key="1">
    <source>
        <dbReference type="SAM" id="MobiDB-lite"/>
    </source>
</evidence>
<dbReference type="EMBL" id="LFRF01000024">
    <property type="protein sequence ID" value="KND88648.1"/>
    <property type="molecule type" value="Genomic_DNA"/>
</dbReference>
<gene>
    <name evidence="2" type="ORF">TOPH_06717</name>
</gene>
<feature type="compositionally biased region" description="Basic and acidic residues" evidence="1">
    <location>
        <begin position="23"/>
        <end position="38"/>
    </location>
</feature>
<dbReference type="OrthoDB" id="4567560at2759"/>